<feature type="signal peptide" evidence="1">
    <location>
        <begin position="1"/>
        <end position="21"/>
    </location>
</feature>
<organism evidence="2 3">
    <name type="scientific">Oceanobacillus oncorhynchi</name>
    <dbReference type="NCBI Taxonomy" id="545501"/>
    <lineage>
        <taxon>Bacteria</taxon>
        <taxon>Bacillati</taxon>
        <taxon>Bacillota</taxon>
        <taxon>Bacilli</taxon>
        <taxon>Bacillales</taxon>
        <taxon>Bacillaceae</taxon>
        <taxon>Oceanobacillus</taxon>
    </lineage>
</organism>
<dbReference type="Pfam" id="PF07537">
    <property type="entry name" value="CamS"/>
    <property type="match status" value="1"/>
</dbReference>
<dbReference type="RefSeq" id="WP_042533061.1">
    <property type="nucleotide sequence ID" value="NZ_CDGG01000001.1"/>
</dbReference>
<dbReference type="InterPro" id="IPR011426">
    <property type="entry name" value="CamS"/>
</dbReference>
<dbReference type="OrthoDB" id="9795361at2"/>
<dbReference type="AlphaFoldDB" id="A0A0A1MIP0"/>
<dbReference type="PIRSF" id="PIRSF012509">
    <property type="entry name" value="CamS"/>
    <property type="match status" value="1"/>
</dbReference>
<dbReference type="Gene3D" id="3.10.570.10">
    <property type="entry name" value="sex pheromone staph- cam373 precursor domain"/>
    <property type="match status" value="1"/>
</dbReference>
<protein>
    <submittedName>
        <fullName evidence="2">CamS sex pheromone cAM373</fullName>
    </submittedName>
</protein>
<feature type="chain" id="PRO_5039530952" evidence="1">
    <location>
        <begin position="22"/>
        <end position="372"/>
    </location>
</feature>
<dbReference type="EMBL" id="CDGG01000001">
    <property type="protein sequence ID" value="CEI82943.1"/>
    <property type="molecule type" value="Genomic_DNA"/>
</dbReference>
<gene>
    <name evidence="2" type="ORF">BN997_02832</name>
</gene>
<accession>A0A0A1MIP0</accession>
<reference evidence="2 3" key="1">
    <citation type="submission" date="2014-11" db="EMBL/GenBank/DDBJ databases">
        <authorList>
            <person name="Urmite Genomes Urmite Genomes"/>
        </authorList>
    </citation>
    <scope>NUCLEOTIDE SEQUENCE [LARGE SCALE GENOMIC DNA]</scope>
    <source>
        <strain evidence="2 3">Oc5</strain>
    </source>
</reference>
<dbReference type="CDD" id="cd13440">
    <property type="entry name" value="CamS_repeat_2"/>
    <property type="match status" value="1"/>
</dbReference>
<sequence>MKKWMLSISVVALFLSGCVQQKSSSEEEVVQEDASSQEETSIVPSNRLSGENYRMILPYQPSEARGVITNQVANRVDIDEMEEGLRRLSMDSYSPEDYYFQEGQYFDSNRVYNWIDELNPEVSLGSDEETFRENPRYLSHVLEQNYLTQTEDGNVNLEGISIGLAMKSVYQFQTDTGEPYQYEDISESAMMEQATEIAQDIVNDIRENDEELSDVPIMIGIYREEEQASPVPGNFVAKTNVDGGSSSIDGWEDVEEENILFPSDEGQEKYYDDQELVTSFGNEIRDFFPNYVGMVGEGFYIDEELQKLRIDVPIEFYGKGEVIGFTQYVYGLIEDMFPNYYDIEVNITSSQKTESLLYRNAGEDEIQVHIYD</sequence>
<dbReference type="Proteomes" id="UP000040453">
    <property type="component" value="Unassembled WGS sequence"/>
</dbReference>
<keyword evidence="3" id="KW-1185">Reference proteome</keyword>
<evidence type="ECO:0000313" key="3">
    <source>
        <dbReference type="Proteomes" id="UP000040453"/>
    </source>
</evidence>
<name>A0A0A1MIP0_9BACI</name>
<dbReference type="PROSITE" id="PS51257">
    <property type="entry name" value="PROKAR_LIPOPROTEIN"/>
    <property type="match status" value="1"/>
</dbReference>
<keyword evidence="1" id="KW-0732">Signal</keyword>
<evidence type="ECO:0000313" key="2">
    <source>
        <dbReference type="EMBL" id="CEI82943.1"/>
    </source>
</evidence>
<evidence type="ECO:0000256" key="1">
    <source>
        <dbReference type="SAM" id="SignalP"/>
    </source>
</evidence>
<dbReference type="STRING" id="545501.BN997_02832"/>
<dbReference type="CDD" id="cd13441">
    <property type="entry name" value="CamS_repeat_1"/>
    <property type="match status" value="1"/>
</dbReference>
<proteinExistence type="predicted"/>